<evidence type="ECO:0000256" key="2">
    <source>
        <dbReference type="ARBA" id="ARBA00022801"/>
    </source>
</evidence>
<dbReference type="PROSITE" id="PS51409">
    <property type="entry name" value="ARGINASE_2"/>
    <property type="match status" value="1"/>
</dbReference>
<sequence>MEFALFYTELILPLYYQTTFRFRILLPMLNDLLIPANELTVVRLFQGASDSLGKQLIQADLWEENEKLKVVILGIPESRLSRFEGLENAPDMIREQLYQLTAVGDSSLIADIGNVRPGNTPADTYAAVRMVTESLVSKGLQVLVLGGSQDLTLPLLEGRQTKRQTLTVIDDRPDYKAGEEFGTDENFLEKITTGTTLRLLGLQAYFSPLDKTDDLLKQHRGLQLPLGDLRENIRESEPMLREADVISFDFGALKAHEAPGQQRLSPNGLYGEEACQLAWYAGMSTKLNMTGIFGYSPSLDLQRWGAVMAAQIGWYFLKGAIVQKDEEPVGEASEFLHFMVPVGGVDEPIVFLKHPVTGRWWMEVNSKKNEEVRIACSENDYLLAQKNEIPERWIRYWGVNEI</sequence>
<dbReference type="PANTHER" id="PTHR11358">
    <property type="entry name" value="ARGINASE/AGMATINASE"/>
    <property type="match status" value="1"/>
</dbReference>
<reference evidence="4 7" key="2">
    <citation type="submission" date="2019-10" db="EMBL/GenBank/DDBJ databases">
        <title>Prolixibacter strains distinguished by the presence of nitrate reductase genes were adept at nitrate-dependent anaerobic corrosion of metallic iron and carbon steel.</title>
        <authorList>
            <person name="Iino T."/>
            <person name="Shono N."/>
            <person name="Ito K."/>
            <person name="Nakamura R."/>
            <person name="Sueoka K."/>
            <person name="Harayama S."/>
            <person name="Ohkuma M."/>
        </authorList>
    </citation>
    <scope>NUCLEOTIDE SEQUENCE [LARGE SCALE GENOMIC DNA]</scope>
    <source>
        <strain evidence="4 7">MIC1-1</strain>
    </source>
</reference>
<evidence type="ECO:0000313" key="7">
    <source>
        <dbReference type="Proteomes" id="UP000396862"/>
    </source>
</evidence>
<dbReference type="GO" id="GO:0046872">
    <property type="term" value="F:metal ion binding"/>
    <property type="evidence" value="ECO:0007669"/>
    <property type="project" value="UniProtKB-KW"/>
</dbReference>
<evidence type="ECO:0000256" key="1">
    <source>
        <dbReference type="ARBA" id="ARBA00022723"/>
    </source>
</evidence>
<comment type="similarity">
    <text evidence="3">Belongs to the arginase family.</text>
</comment>
<keyword evidence="2" id="KW-0378">Hydrolase</keyword>
<dbReference type="AlphaFoldDB" id="A0A2P8CHX2"/>
<dbReference type="Proteomes" id="UP000396862">
    <property type="component" value="Unassembled WGS sequence"/>
</dbReference>
<dbReference type="Proteomes" id="UP000240621">
    <property type="component" value="Unassembled WGS sequence"/>
</dbReference>
<dbReference type="SUPFAM" id="SSF52768">
    <property type="entry name" value="Arginase/deacetylase"/>
    <property type="match status" value="1"/>
</dbReference>
<comment type="caution">
    <text evidence="5">The sequence shown here is derived from an EMBL/GenBank/DDBJ whole genome shotgun (WGS) entry which is preliminary data.</text>
</comment>
<dbReference type="PANTHER" id="PTHR11358:SF26">
    <property type="entry name" value="GUANIDINO ACID HYDROLASE, MITOCHONDRIAL"/>
    <property type="match status" value="1"/>
</dbReference>
<keyword evidence="1" id="KW-0479">Metal-binding</keyword>
<proteinExistence type="inferred from homology"/>
<dbReference type="EMBL" id="PYGC01000002">
    <property type="protein sequence ID" value="PSK84546.1"/>
    <property type="molecule type" value="Genomic_DNA"/>
</dbReference>
<dbReference type="Pfam" id="PF00491">
    <property type="entry name" value="Arginase"/>
    <property type="match status" value="1"/>
</dbReference>
<evidence type="ECO:0000256" key="3">
    <source>
        <dbReference type="PROSITE-ProRule" id="PRU00742"/>
    </source>
</evidence>
<gene>
    <name evidence="4" type="primary">fjo29</name>
    <name evidence="5" type="ORF">CLV93_102335</name>
    <name evidence="4" type="ORF">JCM18694_09630</name>
</gene>
<protein>
    <submittedName>
        <fullName evidence="4 5">Arginase</fullName>
    </submittedName>
</protein>
<dbReference type="InterPro" id="IPR023696">
    <property type="entry name" value="Ureohydrolase_dom_sf"/>
</dbReference>
<dbReference type="GO" id="GO:0033389">
    <property type="term" value="P:putrescine biosynthetic process from arginine, via agmatine"/>
    <property type="evidence" value="ECO:0007669"/>
    <property type="project" value="TreeGrafter"/>
</dbReference>
<evidence type="ECO:0000313" key="6">
    <source>
        <dbReference type="Proteomes" id="UP000240621"/>
    </source>
</evidence>
<evidence type="ECO:0000313" key="5">
    <source>
        <dbReference type="EMBL" id="PSK84546.1"/>
    </source>
</evidence>
<dbReference type="OrthoDB" id="931936at2"/>
<keyword evidence="7" id="KW-1185">Reference proteome</keyword>
<dbReference type="InterPro" id="IPR006035">
    <property type="entry name" value="Ureohydrolase"/>
</dbReference>
<dbReference type="GO" id="GO:0008783">
    <property type="term" value="F:agmatinase activity"/>
    <property type="evidence" value="ECO:0007669"/>
    <property type="project" value="TreeGrafter"/>
</dbReference>
<evidence type="ECO:0000313" key="4">
    <source>
        <dbReference type="EMBL" id="GET20717.1"/>
    </source>
</evidence>
<organism evidence="5 6">
    <name type="scientific">Prolixibacter denitrificans</name>
    <dbReference type="NCBI Taxonomy" id="1541063"/>
    <lineage>
        <taxon>Bacteria</taxon>
        <taxon>Pseudomonadati</taxon>
        <taxon>Bacteroidota</taxon>
        <taxon>Bacteroidia</taxon>
        <taxon>Marinilabiliales</taxon>
        <taxon>Prolixibacteraceae</taxon>
        <taxon>Prolixibacter</taxon>
    </lineage>
</organism>
<name>A0A2P8CHX2_9BACT</name>
<dbReference type="EMBL" id="BLAU01000001">
    <property type="protein sequence ID" value="GET20717.1"/>
    <property type="molecule type" value="Genomic_DNA"/>
</dbReference>
<reference evidence="5 6" key="1">
    <citation type="submission" date="2018-03" db="EMBL/GenBank/DDBJ databases">
        <title>Genomic Encyclopedia of Archaeal and Bacterial Type Strains, Phase II (KMG-II): from individual species to whole genera.</title>
        <authorList>
            <person name="Goeker M."/>
        </authorList>
    </citation>
    <scope>NUCLEOTIDE SEQUENCE [LARGE SCALE GENOMIC DNA]</scope>
    <source>
        <strain evidence="5 6">DSM 27267</strain>
    </source>
</reference>
<dbReference type="Gene3D" id="3.40.800.10">
    <property type="entry name" value="Ureohydrolase domain"/>
    <property type="match status" value="1"/>
</dbReference>
<accession>A0A2P8CHX2</accession>